<dbReference type="InterPro" id="IPR029045">
    <property type="entry name" value="ClpP/crotonase-like_dom_sf"/>
</dbReference>
<dbReference type="SUPFAM" id="SSF52096">
    <property type="entry name" value="ClpP/crotonase"/>
    <property type="match status" value="1"/>
</dbReference>
<dbReference type="AlphaFoldDB" id="A0A420WDW1"/>
<keyword evidence="1" id="KW-0732">Signal</keyword>
<feature type="chain" id="PRO_5019137994" evidence="1">
    <location>
        <begin position="24"/>
        <end position="205"/>
    </location>
</feature>
<dbReference type="EMBL" id="RBII01000002">
    <property type="protein sequence ID" value="RKQ69183.1"/>
    <property type="molecule type" value="Genomic_DNA"/>
</dbReference>
<sequence>MKRQQIIAAVLALIVLAVATFQASRPDAGQLKFKVRDNIAYGYGGTNSRSYGVVKKLVQDHPQVDTIVLKHMPGTQDAVTNLKIARNIRKAGLKTHLESRSFIASGAVDLFLAGTERTMECGAMIGVHTHYVLAKGGLVRGKSYHPRNTGYDSLGAHVQKFHIDMGISPDFYAFTRDAALPEELYYLTPADIARFGLLTTPLNCP</sequence>
<dbReference type="InParanoid" id="A0A420WDW1"/>
<gene>
    <name evidence="2" type="ORF">DES40_1982</name>
</gene>
<dbReference type="Proteomes" id="UP000282211">
    <property type="component" value="Unassembled WGS sequence"/>
</dbReference>
<dbReference type="RefSeq" id="WP_121101449.1">
    <property type="nucleotide sequence ID" value="NZ_RBII01000002.1"/>
</dbReference>
<organism evidence="2 3">
    <name type="scientific">Litorimonas taeanensis</name>
    <dbReference type="NCBI Taxonomy" id="568099"/>
    <lineage>
        <taxon>Bacteria</taxon>
        <taxon>Pseudomonadati</taxon>
        <taxon>Pseudomonadota</taxon>
        <taxon>Alphaproteobacteria</taxon>
        <taxon>Maricaulales</taxon>
        <taxon>Robiginitomaculaceae</taxon>
    </lineage>
</organism>
<feature type="signal peptide" evidence="1">
    <location>
        <begin position="1"/>
        <end position="23"/>
    </location>
</feature>
<comment type="caution">
    <text evidence="2">The sequence shown here is derived from an EMBL/GenBank/DDBJ whole genome shotgun (WGS) entry which is preliminary data.</text>
</comment>
<keyword evidence="3" id="KW-1185">Reference proteome</keyword>
<dbReference type="OrthoDB" id="6198264at2"/>
<proteinExistence type="predicted"/>
<evidence type="ECO:0000256" key="1">
    <source>
        <dbReference type="SAM" id="SignalP"/>
    </source>
</evidence>
<name>A0A420WDW1_9PROT</name>
<evidence type="ECO:0000313" key="2">
    <source>
        <dbReference type="EMBL" id="RKQ69183.1"/>
    </source>
</evidence>
<reference evidence="2 3" key="1">
    <citation type="submission" date="2018-10" db="EMBL/GenBank/DDBJ databases">
        <title>Genomic Encyclopedia of Type Strains, Phase IV (KMG-IV): sequencing the most valuable type-strain genomes for metagenomic binning, comparative biology and taxonomic classification.</title>
        <authorList>
            <person name="Goeker M."/>
        </authorList>
    </citation>
    <scope>NUCLEOTIDE SEQUENCE [LARGE SCALE GENOMIC DNA]</scope>
    <source>
        <strain evidence="2 3">DSM 22008</strain>
    </source>
</reference>
<accession>A0A420WDW1</accession>
<protein>
    <submittedName>
        <fullName evidence="2">Uncharacterized protein</fullName>
    </submittedName>
</protein>
<evidence type="ECO:0000313" key="3">
    <source>
        <dbReference type="Proteomes" id="UP000282211"/>
    </source>
</evidence>